<dbReference type="Proteomes" id="UP000320582">
    <property type="component" value="Unassembled WGS sequence"/>
</dbReference>
<gene>
    <name evidence="3" type="ORF">BD293_1649</name>
</gene>
<sequence>MRILILPIVLMATPLSAQELSFAPEPTESCRYNAAHGDDKSQCIGLAANQCMSSTDGQTTIGMGFCLDAELSYWDGILNSGYQQLRAALQSSDAELPETLAIQADQLRDMQRAWMAFRDAKCSFEAAQWQGGTGASPAYLACMMNATGEQALYLMSVFSGEG</sequence>
<evidence type="ECO:0000256" key="1">
    <source>
        <dbReference type="SAM" id="SignalP"/>
    </source>
</evidence>
<keyword evidence="4" id="KW-1185">Reference proteome</keyword>
<feature type="domain" description="Lysozyme inhibitor LprI-like N-terminal" evidence="2">
    <location>
        <begin position="51"/>
        <end position="154"/>
    </location>
</feature>
<evidence type="ECO:0000313" key="4">
    <source>
        <dbReference type="Proteomes" id="UP000320582"/>
    </source>
</evidence>
<feature type="signal peptide" evidence="1">
    <location>
        <begin position="1"/>
        <end position="17"/>
    </location>
</feature>
<dbReference type="EMBL" id="VFPT01000001">
    <property type="protein sequence ID" value="TQM93026.1"/>
    <property type="molecule type" value="Genomic_DNA"/>
</dbReference>
<feature type="chain" id="PRO_5021841742" evidence="1">
    <location>
        <begin position="18"/>
        <end position="162"/>
    </location>
</feature>
<evidence type="ECO:0000259" key="2">
    <source>
        <dbReference type="Pfam" id="PF07007"/>
    </source>
</evidence>
<protein>
    <submittedName>
        <fullName evidence="3">Uncharacterized protein YecT (DUF1311 family)</fullName>
    </submittedName>
</protein>
<keyword evidence="1" id="KW-0732">Signal</keyword>
<comment type="caution">
    <text evidence="3">The sequence shown here is derived from an EMBL/GenBank/DDBJ whole genome shotgun (WGS) entry which is preliminary data.</text>
</comment>
<dbReference type="AlphaFoldDB" id="A0A543KD70"/>
<organism evidence="3 4">
    <name type="scientific">Roseinatronobacter monicus</name>
    <dbReference type="NCBI Taxonomy" id="393481"/>
    <lineage>
        <taxon>Bacteria</taxon>
        <taxon>Pseudomonadati</taxon>
        <taxon>Pseudomonadota</taxon>
        <taxon>Alphaproteobacteria</taxon>
        <taxon>Rhodobacterales</taxon>
        <taxon>Paracoccaceae</taxon>
        <taxon>Roseinatronobacter</taxon>
    </lineage>
</organism>
<dbReference type="Gene3D" id="1.20.1270.180">
    <property type="match status" value="1"/>
</dbReference>
<reference evidence="3 4" key="1">
    <citation type="submission" date="2019-06" db="EMBL/GenBank/DDBJ databases">
        <title>Genomic Encyclopedia of Archaeal and Bacterial Type Strains, Phase II (KMG-II): from individual species to whole genera.</title>
        <authorList>
            <person name="Goeker M."/>
        </authorList>
    </citation>
    <scope>NUCLEOTIDE SEQUENCE [LARGE SCALE GENOMIC DNA]</scope>
    <source>
        <strain evidence="3 4">DSM 18423</strain>
    </source>
</reference>
<dbReference type="Pfam" id="PF07007">
    <property type="entry name" value="LprI"/>
    <property type="match status" value="1"/>
</dbReference>
<dbReference type="OrthoDB" id="7340239at2"/>
<dbReference type="InterPro" id="IPR009739">
    <property type="entry name" value="LprI-like_N"/>
</dbReference>
<name>A0A543KD70_9RHOB</name>
<proteinExistence type="predicted"/>
<accession>A0A543KD70</accession>
<evidence type="ECO:0000313" key="3">
    <source>
        <dbReference type="EMBL" id="TQM93026.1"/>
    </source>
</evidence>